<dbReference type="InterPro" id="IPR002577">
    <property type="entry name" value="HTH_HxlR"/>
</dbReference>
<evidence type="ECO:0000259" key="4">
    <source>
        <dbReference type="PROSITE" id="PS51118"/>
    </source>
</evidence>
<evidence type="ECO:0000313" key="5">
    <source>
        <dbReference type="EMBL" id="SCX45999.1"/>
    </source>
</evidence>
<keyword evidence="6" id="KW-1185">Reference proteome</keyword>
<dbReference type="RefSeq" id="WP_092802205.1">
    <property type="nucleotide sequence ID" value="NZ_FMUH01000002.1"/>
</dbReference>
<dbReference type="EMBL" id="FMUH01000002">
    <property type="protein sequence ID" value="SCX45999.1"/>
    <property type="molecule type" value="Genomic_DNA"/>
</dbReference>
<dbReference type="InterPro" id="IPR036388">
    <property type="entry name" value="WH-like_DNA-bd_sf"/>
</dbReference>
<dbReference type="STRING" id="1960309.SAMN03159343_1721"/>
<evidence type="ECO:0000256" key="1">
    <source>
        <dbReference type="ARBA" id="ARBA00023015"/>
    </source>
</evidence>
<keyword evidence="3" id="KW-0804">Transcription</keyword>
<reference evidence="6" key="1">
    <citation type="submission" date="2016-10" db="EMBL/GenBank/DDBJ databases">
        <authorList>
            <person name="Varghese N."/>
            <person name="Submissions S."/>
        </authorList>
    </citation>
    <scope>NUCLEOTIDE SEQUENCE [LARGE SCALE GENOMIC DNA]</scope>
    <source>
        <strain evidence="6">DSM 45722</strain>
    </source>
</reference>
<name>A0A1G4XXT6_9ACTN</name>
<dbReference type="InterPro" id="IPR036390">
    <property type="entry name" value="WH_DNA-bd_sf"/>
</dbReference>
<dbReference type="OrthoDB" id="9800966at2"/>
<dbReference type="Proteomes" id="UP000198981">
    <property type="component" value="Unassembled WGS sequence"/>
</dbReference>
<feature type="domain" description="HTH hxlR-type" evidence="4">
    <location>
        <begin position="12"/>
        <end position="112"/>
    </location>
</feature>
<organism evidence="5 6">
    <name type="scientific">Klenkia marina</name>
    <dbReference type="NCBI Taxonomy" id="1960309"/>
    <lineage>
        <taxon>Bacteria</taxon>
        <taxon>Bacillati</taxon>
        <taxon>Actinomycetota</taxon>
        <taxon>Actinomycetes</taxon>
        <taxon>Geodermatophilales</taxon>
        <taxon>Geodermatophilaceae</taxon>
        <taxon>Klenkia</taxon>
    </lineage>
</organism>
<accession>A0A1G4XXT6</accession>
<dbReference type="AlphaFoldDB" id="A0A1G4XXT6"/>
<dbReference type="PANTHER" id="PTHR33204:SF37">
    <property type="entry name" value="HTH-TYPE TRANSCRIPTIONAL REGULATOR YODB"/>
    <property type="match status" value="1"/>
</dbReference>
<gene>
    <name evidence="5" type="ORF">SAMN03159343_1721</name>
</gene>
<dbReference type="Gene3D" id="1.10.10.10">
    <property type="entry name" value="Winged helix-like DNA-binding domain superfamily/Winged helix DNA-binding domain"/>
    <property type="match status" value="1"/>
</dbReference>
<dbReference type="PANTHER" id="PTHR33204">
    <property type="entry name" value="TRANSCRIPTIONAL REGULATOR, MARR FAMILY"/>
    <property type="match status" value="1"/>
</dbReference>
<sequence>MADDAQHEPRACDAALAQAFGFLGKRWNGMVLGVLSGGPASFSELRRAVGGISDSVLSDRLTELATAGLVLRSVDDGPPVGVSYALTPAGRSLTPVLDQLAGWAQQNLPPRCSSAG</sequence>
<evidence type="ECO:0000256" key="2">
    <source>
        <dbReference type="ARBA" id="ARBA00023125"/>
    </source>
</evidence>
<dbReference type="GO" id="GO:0003677">
    <property type="term" value="F:DNA binding"/>
    <property type="evidence" value="ECO:0007669"/>
    <property type="project" value="UniProtKB-KW"/>
</dbReference>
<protein>
    <submittedName>
        <fullName evidence="5">Transcriptional regulator, HxlR family</fullName>
    </submittedName>
</protein>
<dbReference type="PROSITE" id="PS51118">
    <property type="entry name" value="HTH_HXLR"/>
    <property type="match status" value="1"/>
</dbReference>
<evidence type="ECO:0000256" key="3">
    <source>
        <dbReference type="ARBA" id="ARBA00023163"/>
    </source>
</evidence>
<proteinExistence type="predicted"/>
<dbReference type="SUPFAM" id="SSF46785">
    <property type="entry name" value="Winged helix' DNA-binding domain"/>
    <property type="match status" value="1"/>
</dbReference>
<evidence type="ECO:0000313" key="6">
    <source>
        <dbReference type="Proteomes" id="UP000198981"/>
    </source>
</evidence>
<keyword evidence="2" id="KW-0238">DNA-binding</keyword>
<dbReference type="Pfam" id="PF01638">
    <property type="entry name" value="HxlR"/>
    <property type="match status" value="1"/>
</dbReference>
<keyword evidence="1" id="KW-0805">Transcription regulation</keyword>